<feature type="compositionally biased region" description="Basic residues" evidence="2">
    <location>
        <begin position="1009"/>
        <end position="1019"/>
    </location>
</feature>
<sequence>MVFRRGNKSNKVPNVKLRPAQPQAAKRPQPEPGYSVDSGFDSNQDSTQSFIDVCPRPFKSVVICATGISDKTTLFKQAIELGAQPLNDLTDKVTHLLATEPGSAKYKCALECRIPVMHPDWITESYKIWLRGDDVNLEESVRDYRLPVFEGVVLCVSGIEDVAKRTEINRIVTTQGGSYVKNIERPVRVTHLICAPGADEPSEKMLYAAKFNARKEADICIVWEQWFWDCVRVQGMVDEARYDVSRPPPAPLPEPEAEPPRAEPVPADGGPAHGARAADGLDGDADDDEPARALKRVPAVTLQIWQSMLQPRGFALQAGRLVRSPSRSQAAPLPASPVRPHASTARADSDAAERDGARESGERPSVLRGLSKSASFAPAPRDASTPRPFARASSNIFAAPPDVTVLAQGGADLPVASSSRVASEPVGDDGPVEVAVEGEGEAGEGEAGIFAGKTFRTLGEARSAPVRQALEAAGGRVVREDEDEEVDFVIVRLVSGSKLYREEHDPVERAKYRTECWLERCLFEERICPPEDHVSFTPIPVPIPIDGTEHISLSFSGLDESEACWVRRLARALGMALAPAFSRRTTHLLCPARTGAKFDKAREWAVPVVDMAWLAGVARTGAVPPWARRRVSAGDVSREGSAARAPARKQKGKGKERAPPGEAGLVDITNGRSSFGFGVTSWQADEGDEAPPAAVQDASRAPSPPPPPSPRRQSSPLGSADYTDAHFGDPVGLLDESVTEPEVEPHLIPGLDAEPGAMDASRAPSETRSLADLREDMLHTTIASSRSPSPLKVPTPFRSPARRRVADAFAGELGVVDADGTAREPRTPSRVSRAESDELQARLASLLGKRPAEDVPPDAAGDADADGPAVKRRARALSAAKSKDAHAYQHFFERSTSGTSIVLDDAPLPTPRELDLDAALDDPVRRQPSPGPARRARTPSAAGGGVAYVDPAQQQHRARLMSLLGPEAAGGAAAPPPEDDWSALLMDAAQDAEKGRGAKRKEDVPEPKRRPRRSAARRR</sequence>
<dbReference type="Pfam" id="PF00533">
    <property type="entry name" value="BRCT"/>
    <property type="match status" value="1"/>
</dbReference>
<reference evidence="4 5" key="1">
    <citation type="submission" date="2021-08" db="EMBL/GenBank/DDBJ databases">
        <title>Draft Genome Sequence of Phanerochaete sordida strain YK-624.</title>
        <authorList>
            <person name="Mori T."/>
            <person name="Dohra H."/>
            <person name="Suzuki T."/>
            <person name="Kawagishi H."/>
            <person name="Hirai H."/>
        </authorList>
    </citation>
    <scope>NUCLEOTIDE SEQUENCE [LARGE SCALE GENOMIC DNA]</scope>
    <source>
        <strain evidence="4 5">YK-624</strain>
    </source>
</reference>
<dbReference type="PROSITE" id="PS50172">
    <property type="entry name" value="BRCT"/>
    <property type="match status" value="4"/>
</dbReference>
<dbReference type="EMBL" id="BPQB01000002">
    <property type="protein sequence ID" value="GJE85651.1"/>
    <property type="molecule type" value="Genomic_DNA"/>
</dbReference>
<feature type="region of interest" description="Disordered" evidence="2">
    <location>
        <begin position="781"/>
        <end position="802"/>
    </location>
</feature>
<feature type="compositionally biased region" description="Low complexity" evidence="2">
    <location>
        <begin position="857"/>
        <end position="868"/>
    </location>
</feature>
<feature type="compositionally biased region" description="Basic and acidic residues" evidence="2">
    <location>
        <begin position="820"/>
        <end position="840"/>
    </location>
</feature>
<keyword evidence="1" id="KW-0677">Repeat</keyword>
<feature type="domain" description="BRCT" evidence="3">
    <location>
        <begin position="144"/>
        <end position="244"/>
    </location>
</feature>
<comment type="caution">
    <text evidence="4">The sequence shown here is derived from an EMBL/GenBank/DDBJ whole genome shotgun (WGS) entry which is preliminary data.</text>
</comment>
<dbReference type="SMART" id="SM00292">
    <property type="entry name" value="BRCT"/>
    <property type="match status" value="4"/>
</dbReference>
<keyword evidence="5" id="KW-1185">Reference proteome</keyword>
<dbReference type="CDD" id="cd17731">
    <property type="entry name" value="BRCT_TopBP1_rpt2_like"/>
    <property type="match status" value="1"/>
</dbReference>
<feature type="compositionally biased region" description="Basic and acidic residues" evidence="2">
    <location>
        <begin position="881"/>
        <end position="893"/>
    </location>
</feature>
<feature type="domain" description="BRCT" evidence="3">
    <location>
        <begin position="53"/>
        <end position="127"/>
    </location>
</feature>
<evidence type="ECO:0000259" key="3">
    <source>
        <dbReference type="PROSITE" id="PS50172"/>
    </source>
</evidence>
<feature type="domain" description="BRCT" evidence="3">
    <location>
        <begin position="550"/>
        <end position="614"/>
    </location>
</feature>
<evidence type="ECO:0000313" key="4">
    <source>
        <dbReference type="EMBL" id="GJE85651.1"/>
    </source>
</evidence>
<dbReference type="SUPFAM" id="SSF52113">
    <property type="entry name" value="BRCT domain"/>
    <property type="match status" value="3"/>
</dbReference>
<dbReference type="PANTHER" id="PTHR13561:SF20">
    <property type="entry name" value="DNA TOPOISOMERASE 2-BINDING PROTEIN 1"/>
    <property type="match status" value="1"/>
</dbReference>
<name>A0A9P3FZX2_9APHY</name>
<feature type="region of interest" description="Disordered" evidence="2">
    <location>
        <begin position="632"/>
        <end position="767"/>
    </location>
</feature>
<organism evidence="4 5">
    <name type="scientific">Phanerochaete sordida</name>
    <dbReference type="NCBI Taxonomy" id="48140"/>
    <lineage>
        <taxon>Eukaryota</taxon>
        <taxon>Fungi</taxon>
        <taxon>Dikarya</taxon>
        <taxon>Basidiomycota</taxon>
        <taxon>Agaricomycotina</taxon>
        <taxon>Agaricomycetes</taxon>
        <taxon>Polyporales</taxon>
        <taxon>Phanerochaetaceae</taxon>
        <taxon>Phanerochaete</taxon>
    </lineage>
</organism>
<feature type="region of interest" description="Disordered" evidence="2">
    <location>
        <begin position="1"/>
        <end position="40"/>
    </location>
</feature>
<dbReference type="GO" id="GO:0006270">
    <property type="term" value="P:DNA replication initiation"/>
    <property type="evidence" value="ECO:0007669"/>
    <property type="project" value="TreeGrafter"/>
</dbReference>
<feature type="compositionally biased region" description="Basic and acidic residues" evidence="2">
    <location>
        <begin position="991"/>
        <end position="1008"/>
    </location>
</feature>
<evidence type="ECO:0000256" key="2">
    <source>
        <dbReference type="SAM" id="MobiDB-lite"/>
    </source>
</evidence>
<gene>
    <name evidence="4" type="ORF">PsYK624_017300</name>
</gene>
<dbReference type="InterPro" id="IPR001357">
    <property type="entry name" value="BRCT_dom"/>
</dbReference>
<accession>A0A9P3FZX2</accession>
<dbReference type="GO" id="GO:0033314">
    <property type="term" value="P:mitotic DNA replication checkpoint signaling"/>
    <property type="evidence" value="ECO:0007669"/>
    <property type="project" value="TreeGrafter"/>
</dbReference>
<dbReference type="Gene3D" id="3.40.50.10190">
    <property type="entry name" value="BRCT domain"/>
    <property type="match status" value="4"/>
</dbReference>
<dbReference type="OrthoDB" id="251770at2759"/>
<dbReference type="AlphaFoldDB" id="A0A9P3FZX2"/>
<feature type="region of interest" description="Disordered" evidence="2">
    <location>
        <begin position="242"/>
        <end position="289"/>
    </location>
</feature>
<feature type="domain" description="BRCT" evidence="3">
    <location>
        <begin position="445"/>
        <end position="535"/>
    </location>
</feature>
<dbReference type="Pfam" id="PF12738">
    <property type="entry name" value="PTCB-BRCT"/>
    <property type="match status" value="2"/>
</dbReference>
<dbReference type="GO" id="GO:0007095">
    <property type="term" value="P:mitotic G2 DNA damage checkpoint signaling"/>
    <property type="evidence" value="ECO:0007669"/>
    <property type="project" value="TreeGrafter"/>
</dbReference>
<proteinExistence type="predicted"/>
<evidence type="ECO:0000313" key="5">
    <source>
        <dbReference type="Proteomes" id="UP000703269"/>
    </source>
</evidence>
<dbReference type="PANTHER" id="PTHR13561">
    <property type="entry name" value="DNA REPLICATION REGULATOR DPB11-RELATED"/>
    <property type="match status" value="1"/>
</dbReference>
<dbReference type="Proteomes" id="UP000703269">
    <property type="component" value="Unassembled WGS sequence"/>
</dbReference>
<protein>
    <submittedName>
        <fullName evidence="4">BRCT domain-containing protein</fullName>
    </submittedName>
</protein>
<evidence type="ECO:0000256" key="1">
    <source>
        <dbReference type="ARBA" id="ARBA00022737"/>
    </source>
</evidence>
<feature type="region of interest" description="Disordered" evidence="2">
    <location>
        <begin position="816"/>
        <end position="1019"/>
    </location>
</feature>
<dbReference type="InterPro" id="IPR059215">
    <property type="entry name" value="BRCT2_TopBP1-like"/>
</dbReference>
<feature type="compositionally biased region" description="Basic and acidic residues" evidence="2">
    <location>
        <begin position="347"/>
        <end position="362"/>
    </location>
</feature>
<feature type="region of interest" description="Disordered" evidence="2">
    <location>
        <begin position="325"/>
        <end position="388"/>
    </location>
</feature>
<dbReference type="InterPro" id="IPR036420">
    <property type="entry name" value="BRCT_dom_sf"/>
</dbReference>